<dbReference type="Proteomes" id="UP000502433">
    <property type="component" value="Chromosome"/>
</dbReference>
<dbReference type="EMBL" id="CP051206">
    <property type="protein sequence ID" value="QJB46476.1"/>
    <property type="molecule type" value="Genomic_DNA"/>
</dbReference>
<gene>
    <name evidence="1" type="ORF">HGD76_22100</name>
</gene>
<sequence length="124" mass="13939">MNKYLITAIVTTVLWHSLLSKAWGQAPNCIPRSLPQVSKSVNTVQQNNVIVIGKVPNRPYVVVIPGNSDQLLNVVRSYVSDAFLAKHRLGTYIYAGSSSKREEAECLSSVLKYYRIDARVIYFH</sequence>
<reference evidence="1 2" key="1">
    <citation type="submission" date="2020-04" db="EMBL/GenBank/DDBJ databases">
        <title>Genome-Wide Identification of 5-Methylcytosine Sites in Bacterial Genomes By High-Throughput Sequencing of MspJI Restriction Fragments.</title>
        <authorList>
            <person name="Wu V."/>
        </authorList>
    </citation>
    <scope>NUCLEOTIDE SEQUENCE [LARGE SCALE GENOMIC DNA]</scope>
    <source>
        <strain evidence="1 2">CCAP 1403/13f</strain>
    </source>
</reference>
<reference evidence="1 2" key="2">
    <citation type="submission" date="2020-04" db="EMBL/GenBank/DDBJ databases">
        <authorList>
            <person name="Fomenkov A."/>
            <person name="Anton B.P."/>
            <person name="Roberts R.J."/>
        </authorList>
    </citation>
    <scope>NUCLEOTIDE SEQUENCE [LARGE SCALE GENOMIC DNA]</scope>
    <source>
        <strain evidence="1 2">CCAP 1403/13f</strain>
    </source>
</reference>
<dbReference type="KEGG" id="dfs:HGD76_22100"/>
<organism evidence="1 2">
    <name type="scientific">Dolichospermum flos-aquae CCAP 1403/13F</name>
    <dbReference type="NCBI Taxonomy" id="315271"/>
    <lineage>
        <taxon>Bacteria</taxon>
        <taxon>Bacillati</taxon>
        <taxon>Cyanobacteriota</taxon>
        <taxon>Cyanophyceae</taxon>
        <taxon>Nostocales</taxon>
        <taxon>Aphanizomenonaceae</taxon>
        <taxon>Dolichospermum</taxon>
    </lineage>
</organism>
<evidence type="ECO:0000313" key="1">
    <source>
        <dbReference type="EMBL" id="QJB46476.1"/>
    </source>
</evidence>
<evidence type="ECO:0000313" key="2">
    <source>
        <dbReference type="Proteomes" id="UP000502433"/>
    </source>
</evidence>
<dbReference type="AlphaFoldDB" id="A0A6H2C5K9"/>
<protein>
    <submittedName>
        <fullName evidence="1">Uncharacterized protein</fullName>
    </submittedName>
</protein>
<accession>A0A6H2C5K9</accession>
<name>A0A6H2C5K9_DOLFA</name>
<proteinExistence type="predicted"/>
<dbReference type="RefSeq" id="WP_168697048.1">
    <property type="nucleotide sequence ID" value="NZ_CP051206.1"/>
</dbReference>